<dbReference type="Proteomes" id="UP000765509">
    <property type="component" value="Unassembled WGS sequence"/>
</dbReference>
<sequence length="213" mass="24385">MVTILWAFAMVSNHMTRMHSIVDVVVDNLHSAALTYGRTTGHGLSVLELLTPLRKSGNDIEYYLLVGSRTYAIVGIILTIFLFPTAYTCNKYLFNSSTNEIDSQSIVDPCEQTFQIRRARNLRWQQRQLYRLTLFVFLTQFIHLPCVLWQLTHASEGFCLNVTWARLTEHGLNLPFAILGNVNLYFLNVHSRALTQWLHIKAEEQILVGPSVS</sequence>
<reference evidence="2" key="1">
    <citation type="submission" date="2021-03" db="EMBL/GenBank/DDBJ databases">
        <title>Draft genome sequence of rust myrtle Austropuccinia psidii MF-1, a brazilian biotype.</title>
        <authorList>
            <person name="Quecine M.C."/>
            <person name="Pachon D.M.R."/>
            <person name="Bonatelli M.L."/>
            <person name="Correr F.H."/>
            <person name="Franceschini L.M."/>
            <person name="Leite T.F."/>
            <person name="Margarido G.R.A."/>
            <person name="Almeida C.A."/>
            <person name="Ferrarezi J.A."/>
            <person name="Labate C.A."/>
        </authorList>
    </citation>
    <scope>NUCLEOTIDE SEQUENCE</scope>
    <source>
        <strain evidence="2">MF-1</strain>
    </source>
</reference>
<feature type="transmembrane region" description="Helical" evidence="1">
    <location>
        <begin position="129"/>
        <end position="151"/>
    </location>
</feature>
<dbReference type="AlphaFoldDB" id="A0A9Q3DZP4"/>
<feature type="transmembrane region" description="Helical" evidence="1">
    <location>
        <begin position="171"/>
        <end position="189"/>
    </location>
</feature>
<gene>
    <name evidence="2" type="ORF">O181_051939</name>
</gene>
<dbReference type="OrthoDB" id="2504686at2759"/>
<keyword evidence="1" id="KW-0472">Membrane</keyword>
<evidence type="ECO:0000256" key="1">
    <source>
        <dbReference type="SAM" id="Phobius"/>
    </source>
</evidence>
<keyword evidence="3" id="KW-1185">Reference proteome</keyword>
<protein>
    <submittedName>
        <fullName evidence="2">Uncharacterized protein</fullName>
    </submittedName>
</protein>
<proteinExistence type="predicted"/>
<evidence type="ECO:0000313" key="3">
    <source>
        <dbReference type="Proteomes" id="UP000765509"/>
    </source>
</evidence>
<keyword evidence="1" id="KW-0812">Transmembrane</keyword>
<evidence type="ECO:0000313" key="2">
    <source>
        <dbReference type="EMBL" id="MBW0512224.1"/>
    </source>
</evidence>
<keyword evidence="1" id="KW-1133">Transmembrane helix</keyword>
<comment type="caution">
    <text evidence="2">The sequence shown here is derived from an EMBL/GenBank/DDBJ whole genome shotgun (WGS) entry which is preliminary data.</text>
</comment>
<dbReference type="EMBL" id="AVOT02022672">
    <property type="protein sequence ID" value="MBW0512224.1"/>
    <property type="molecule type" value="Genomic_DNA"/>
</dbReference>
<organism evidence="2 3">
    <name type="scientific">Austropuccinia psidii MF-1</name>
    <dbReference type="NCBI Taxonomy" id="1389203"/>
    <lineage>
        <taxon>Eukaryota</taxon>
        <taxon>Fungi</taxon>
        <taxon>Dikarya</taxon>
        <taxon>Basidiomycota</taxon>
        <taxon>Pucciniomycotina</taxon>
        <taxon>Pucciniomycetes</taxon>
        <taxon>Pucciniales</taxon>
        <taxon>Sphaerophragmiaceae</taxon>
        <taxon>Austropuccinia</taxon>
    </lineage>
</organism>
<accession>A0A9Q3DZP4</accession>
<name>A0A9Q3DZP4_9BASI</name>
<feature type="transmembrane region" description="Helical" evidence="1">
    <location>
        <begin position="62"/>
        <end position="83"/>
    </location>
</feature>